<dbReference type="GeneID" id="41994741"/>
<dbReference type="Proteomes" id="UP000253153">
    <property type="component" value="Unassembled WGS sequence"/>
</dbReference>
<feature type="domain" description="Bacteriophage T5 Orf172 DNA-binding" evidence="2">
    <location>
        <begin position="389"/>
        <end position="481"/>
    </location>
</feature>
<dbReference type="RefSeq" id="XP_031016516.1">
    <property type="nucleotide sequence ID" value="XM_031159445.1"/>
</dbReference>
<accession>A0A366RTC8</accession>
<dbReference type="InterPro" id="IPR053006">
    <property type="entry name" value="Meiosis_regulatory"/>
</dbReference>
<organism evidence="3 4">
    <name type="scientific">Fusarium coffeatum</name>
    <dbReference type="NCBI Taxonomy" id="231269"/>
    <lineage>
        <taxon>Eukaryota</taxon>
        <taxon>Fungi</taxon>
        <taxon>Dikarya</taxon>
        <taxon>Ascomycota</taxon>
        <taxon>Pezizomycotina</taxon>
        <taxon>Sordariomycetes</taxon>
        <taxon>Hypocreomycetidae</taxon>
        <taxon>Hypocreales</taxon>
        <taxon>Nectriaceae</taxon>
        <taxon>Fusarium</taxon>
        <taxon>Fusarium incarnatum-equiseti species complex</taxon>
    </lineage>
</organism>
<dbReference type="PANTHER" id="PTHR28094">
    <property type="entry name" value="MEIOTICALLY UP-REGULATED GENE 113 PROTEIN"/>
    <property type="match status" value="1"/>
</dbReference>
<dbReference type="AlphaFoldDB" id="A0A366RTC8"/>
<dbReference type="EMBL" id="QKXC01000107">
    <property type="protein sequence ID" value="RBR20334.1"/>
    <property type="molecule type" value="Genomic_DNA"/>
</dbReference>
<evidence type="ECO:0000313" key="4">
    <source>
        <dbReference type="Proteomes" id="UP000253153"/>
    </source>
</evidence>
<gene>
    <name evidence="3" type="ORF">FIESC28_05298</name>
</gene>
<feature type="compositionally biased region" description="Basic and acidic residues" evidence="1">
    <location>
        <begin position="74"/>
        <end position="83"/>
    </location>
</feature>
<name>A0A366RTC8_9HYPO</name>
<keyword evidence="4" id="KW-1185">Reference proteome</keyword>
<feature type="compositionally biased region" description="Low complexity" evidence="1">
    <location>
        <begin position="24"/>
        <end position="42"/>
    </location>
</feature>
<dbReference type="Pfam" id="PF10544">
    <property type="entry name" value="T5orf172"/>
    <property type="match status" value="1"/>
</dbReference>
<evidence type="ECO:0000256" key="1">
    <source>
        <dbReference type="SAM" id="MobiDB-lite"/>
    </source>
</evidence>
<evidence type="ECO:0000313" key="3">
    <source>
        <dbReference type="EMBL" id="RBR20334.1"/>
    </source>
</evidence>
<evidence type="ECO:0000259" key="2">
    <source>
        <dbReference type="SMART" id="SM00974"/>
    </source>
</evidence>
<dbReference type="PANTHER" id="PTHR28094:SF1">
    <property type="entry name" value="MEIOTICALLY UP-REGULATED GENE 113 PROTEIN"/>
    <property type="match status" value="1"/>
</dbReference>
<reference evidence="3 4" key="1">
    <citation type="submission" date="2018-06" db="EMBL/GenBank/DDBJ databases">
        <title>Fusarium incarnatum-equiseti species complex species 28.</title>
        <authorList>
            <person name="Gardiner D.M."/>
        </authorList>
    </citation>
    <scope>NUCLEOTIDE SEQUENCE [LARGE SCALE GENOMIC DNA]</scope>
    <source>
        <strain evidence="3 4">FIESC_28</strain>
    </source>
</reference>
<dbReference type="InterPro" id="IPR018306">
    <property type="entry name" value="Phage_T5_Orf172_DNA-bd"/>
</dbReference>
<sequence length="525" mass="59050">MTTKDDENTVTPISLCKVTNPQRPNSNSISYPSPPTSTSQTTGVSGEKVCPNTALGSPPLSPPPTPLRKSTAPRAHEKQTAEEKIDAATLRASLGIDDKRCGAPAKTGKPCRCLSPAVNRAAVTSQLDSITGLTQSSVELEDELDKLAKLVHCKYHDNGLPKKNRIETWIRVFPVGEEDAAMLIEKKIRTLLDLESSQCIAVVDCTDLRCREKIGGQRVSNCASTIDEIVKQEVYSNTSYLNGLLKVLETNMYCPKHIKERPLQKVASWRSTIEGFLPEKTVMLLEGGVHNEAGDASSIPKTGYIAESVSASEGDSPTSRNISWSIPNFDRDLSTYWPVTYNTSTFDILEESTRPDDYESSYKMIKEEMNKPLEDEDIQKGYVYMYEVEGNPGFVKIGYTTQSVEKRLQDWEFKCNRATKTLYPVPLGTATAIPHAKRVEALCHTELDHRRIRIYCNCCLTQHLEWFRISSTEAITVIQKWSNWMTTSPYKSWLRNRAKWTIKEEERVKANDMNRFLMDISESIQ</sequence>
<feature type="region of interest" description="Disordered" evidence="1">
    <location>
        <begin position="1"/>
        <end position="83"/>
    </location>
</feature>
<feature type="compositionally biased region" description="Polar residues" evidence="1">
    <location>
        <begin position="8"/>
        <end position="23"/>
    </location>
</feature>
<comment type="caution">
    <text evidence="3">The sequence shown here is derived from an EMBL/GenBank/DDBJ whole genome shotgun (WGS) entry which is preliminary data.</text>
</comment>
<dbReference type="OrthoDB" id="3511049at2759"/>
<protein>
    <recommendedName>
        <fullName evidence="2">Bacteriophage T5 Orf172 DNA-binding domain-containing protein</fullName>
    </recommendedName>
</protein>
<dbReference type="SMART" id="SM00974">
    <property type="entry name" value="T5orf172"/>
    <property type="match status" value="1"/>
</dbReference>
<proteinExistence type="predicted"/>